<dbReference type="Pfam" id="PF06293">
    <property type="entry name" value="Kdo"/>
    <property type="match status" value="1"/>
</dbReference>
<gene>
    <name evidence="29" type="ORF">AWRI3580_g146</name>
</gene>
<dbReference type="InterPro" id="IPR000719">
    <property type="entry name" value="Prot_kinase_dom"/>
</dbReference>
<keyword evidence="13" id="KW-0808">Transferase</keyword>
<evidence type="ECO:0000256" key="1">
    <source>
        <dbReference type="ARBA" id="ARBA00004123"/>
    </source>
</evidence>
<evidence type="ECO:0000256" key="23">
    <source>
        <dbReference type="ARBA" id="ARBA00023242"/>
    </source>
</evidence>
<evidence type="ECO:0000256" key="19">
    <source>
        <dbReference type="ARBA" id="ARBA00022895"/>
    </source>
</evidence>
<evidence type="ECO:0000256" key="25">
    <source>
        <dbReference type="ARBA" id="ARBA00033194"/>
    </source>
</evidence>
<evidence type="ECO:0000256" key="26">
    <source>
        <dbReference type="ARBA" id="ARBA00047899"/>
    </source>
</evidence>
<evidence type="ECO:0000256" key="3">
    <source>
        <dbReference type="ARBA" id="ARBA00004574"/>
    </source>
</evidence>
<feature type="domain" description="Protein kinase" evidence="28">
    <location>
        <begin position="16"/>
        <end position="257"/>
    </location>
</feature>
<keyword evidence="14" id="KW-0819">tRNA processing</keyword>
<keyword evidence="30" id="KW-1185">Reference proteome</keyword>
<evidence type="ECO:0000256" key="5">
    <source>
        <dbReference type="ARBA" id="ARBA00011534"/>
    </source>
</evidence>
<sequence length="257" mass="29818">MSTEIISRVKEYLGEDFPVRLISQGAEALVFETNQHPFNPEVKTEEFIIKYRPFKNYRHPQIDKTLTKKRTVAECRCLVKLNNMKGINVPHLVASDPYNGYIWQTKIGEQLPNGTFSSLKNFLWLHNNDKDAYLSTVEEVLIKVGKQIGILHNNQYIHGDLTSSNIVLQRDANTGIWDAYLIDFGLSGYSTMVEDKGVDLYVLERAIMSTHSLYADKYNEWIMQGYKESFDNQDNLKQVLKRFEEVRQRGRKRSMLG</sequence>
<keyword evidence="21" id="KW-0010">Activator</keyword>
<dbReference type="EMBL" id="LPNN01000001">
    <property type="protein sequence ID" value="OEJ92853.1"/>
    <property type="molecule type" value="Genomic_DNA"/>
</dbReference>
<name>A0A1E5S1K9_HANUV</name>
<keyword evidence="17" id="KW-0378">Hydrolase</keyword>
<dbReference type="Gene3D" id="1.10.510.10">
    <property type="entry name" value="Transferase(Phosphotransferase) domain 1"/>
    <property type="match status" value="1"/>
</dbReference>
<keyword evidence="19" id="KW-0779">Telomere</keyword>
<evidence type="ECO:0000256" key="2">
    <source>
        <dbReference type="ARBA" id="ARBA00004496"/>
    </source>
</evidence>
<evidence type="ECO:0000256" key="9">
    <source>
        <dbReference type="ARBA" id="ARBA00022454"/>
    </source>
</evidence>
<keyword evidence="11" id="KW-0723">Serine/threonine-protein kinase</keyword>
<dbReference type="GO" id="GO:0004674">
    <property type="term" value="F:protein serine/threonine kinase activity"/>
    <property type="evidence" value="ECO:0007669"/>
    <property type="project" value="UniProtKB-KW"/>
</dbReference>
<protein>
    <recommendedName>
        <fullName evidence="8">EKC/KEOPS complex subunit BUD32</fullName>
        <ecNumber evidence="6">2.7.11.1</ecNumber>
    </recommendedName>
    <alternativeName>
        <fullName evidence="24 25">Atypical Serine/threonine protein kinase BUD32</fullName>
    </alternativeName>
    <alternativeName>
        <fullName evidence="7">EKC/KEOPS complex subunit bud32</fullName>
    </alternativeName>
</protein>
<keyword evidence="12" id="KW-0597">Phosphoprotein</keyword>
<dbReference type="FunFam" id="1.10.510.10:FF:000745">
    <property type="entry name" value="Serine/threonine-protein kinase BUD32"/>
    <property type="match status" value="1"/>
</dbReference>
<dbReference type="VEuPathDB" id="FungiDB:AWRI3580_g146"/>
<dbReference type="STRING" id="29833.A0A1E5S1K9"/>
<dbReference type="GO" id="GO:0008033">
    <property type="term" value="P:tRNA processing"/>
    <property type="evidence" value="ECO:0007669"/>
    <property type="project" value="UniProtKB-KW"/>
</dbReference>
<evidence type="ECO:0000256" key="11">
    <source>
        <dbReference type="ARBA" id="ARBA00022527"/>
    </source>
</evidence>
<dbReference type="GO" id="GO:0000408">
    <property type="term" value="C:EKC/KEOPS complex"/>
    <property type="evidence" value="ECO:0007669"/>
    <property type="project" value="TreeGrafter"/>
</dbReference>
<keyword evidence="15" id="KW-0547">Nucleotide-binding</keyword>
<evidence type="ECO:0000256" key="27">
    <source>
        <dbReference type="ARBA" id="ARBA00048679"/>
    </source>
</evidence>
<dbReference type="SUPFAM" id="SSF56112">
    <property type="entry name" value="Protein kinase-like (PK-like)"/>
    <property type="match status" value="1"/>
</dbReference>
<evidence type="ECO:0000313" key="30">
    <source>
        <dbReference type="Proteomes" id="UP000095358"/>
    </source>
</evidence>
<keyword evidence="18" id="KW-0067">ATP-binding</keyword>
<dbReference type="PANTHER" id="PTHR12209:SF0">
    <property type="entry name" value="EKC_KEOPS COMPLEX SUBUNIT TP53RK"/>
    <property type="match status" value="1"/>
</dbReference>
<comment type="caution">
    <text evidence="29">The sequence shown here is derived from an EMBL/GenBank/DDBJ whole genome shotgun (WGS) entry which is preliminary data.</text>
</comment>
<dbReference type="GO" id="GO:0000781">
    <property type="term" value="C:chromosome, telomeric region"/>
    <property type="evidence" value="ECO:0007669"/>
    <property type="project" value="UniProtKB-SubCell"/>
</dbReference>
<dbReference type="PROSITE" id="PS50011">
    <property type="entry name" value="PROTEIN_KINASE_DOM"/>
    <property type="match status" value="1"/>
</dbReference>
<dbReference type="GO" id="GO:0005524">
    <property type="term" value="F:ATP binding"/>
    <property type="evidence" value="ECO:0007669"/>
    <property type="project" value="UniProtKB-KW"/>
</dbReference>
<comment type="subcellular location">
    <subcellularLocation>
        <location evidence="3">Chromosome</location>
        <location evidence="3">Telomere</location>
    </subcellularLocation>
    <subcellularLocation>
        <location evidence="2">Cytoplasm</location>
    </subcellularLocation>
    <subcellularLocation>
        <location evidence="1">Nucleus</location>
    </subcellularLocation>
</comment>
<dbReference type="InterPro" id="IPR011009">
    <property type="entry name" value="Kinase-like_dom_sf"/>
</dbReference>
<evidence type="ECO:0000313" key="29">
    <source>
        <dbReference type="EMBL" id="OEJ92853.1"/>
    </source>
</evidence>
<dbReference type="Gene3D" id="3.30.200.20">
    <property type="entry name" value="Phosphorylase Kinase, domain 1"/>
    <property type="match status" value="1"/>
</dbReference>
<accession>A0A1E5S1K9</accession>
<dbReference type="Proteomes" id="UP000095358">
    <property type="component" value="Unassembled WGS sequence"/>
</dbReference>
<dbReference type="GO" id="GO:0005829">
    <property type="term" value="C:cytosol"/>
    <property type="evidence" value="ECO:0007669"/>
    <property type="project" value="TreeGrafter"/>
</dbReference>
<evidence type="ECO:0000256" key="7">
    <source>
        <dbReference type="ARBA" id="ARBA00013948"/>
    </source>
</evidence>
<dbReference type="GO" id="GO:0005634">
    <property type="term" value="C:nucleus"/>
    <property type="evidence" value="ECO:0007669"/>
    <property type="project" value="UniProtKB-SubCell"/>
</dbReference>
<organism evidence="29 30">
    <name type="scientific">Hanseniaspora uvarum</name>
    <name type="common">Yeast</name>
    <name type="synonym">Kloeckera apiculata</name>
    <dbReference type="NCBI Taxonomy" id="29833"/>
    <lineage>
        <taxon>Eukaryota</taxon>
        <taxon>Fungi</taxon>
        <taxon>Dikarya</taxon>
        <taxon>Ascomycota</taxon>
        <taxon>Saccharomycotina</taxon>
        <taxon>Saccharomycetes</taxon>
        <taxon>Saccharomycodales</taxon>
        <taxon>Saccharomycodaceae</taxon>
        <taxon>Hanseniaspora</taxon>
    </lineage>
</organism>
<dbReference type="InterPro" id="IPR022495">
    <property type="entry name" value="Bud32"/>
</dbReference>
<comment type="catalytic activity">
    <reaction evidence="26">
        <text>L-threonyl-[protein] + ATP = O-phospho-L-threonyl-[protein] + ADP + H(+)</text>
        <dbReference type="Rhea" id="RHEA:46608"/>
        <dbReference type="Rhea" id="RHEA-COMP:11060"/>
        <dbReference type="Rhea" id="RHEA-COMP:11605"/>
        <dbReference type="ChEBI" id="CHEBI:15378"/>
        <dbReference type="ChEBI" id="CHEBI:30013"/>
        <dbReference type="ChEBI" id="CHEBI:30616"/>
        <dbReference type="ChEBI" id="CHEBI:61977"/>
        <dbReference type="ChEBI" id="CHEBI:456216"/>
        <dbReference type="EC" id="2.7.11.1"/>
    </reaction>
</comment>
<evidence type="ECO:0000256" key="10">
    <source>
        <dbReference type="ARBA" id="ARBA00022490"/>
    </source>
</evidence>
<keyword evidence="10" id="KW-0963">Cytoplasm</keyword>
<dbReference type="AlphaFoldDB" id="A0A1E5S1K9"/>
<evidence type="ECO:0000256" key="22">
    <source>
        <dbReference type="ARBA" id="ARBA00023163"/>
    </source>
</evidence>
<evidence type="ECO:0000256" key="14">
    <source>
        <dbReference type="ARBA" id="ARBA00022694"/>
    </source>
</evidence>
<dbReference type="InterPro" id="IPR008266">
    <property type="entry name" value="Tyr_kinase_AS"/>
</dbReference>
<evidence type="ECO:0000256" key="6">
    <source>
        <dbReference type="ARBA" id="ARBA00012513"/>
    </source>
</evidence>
<dbReference type="OrthoDB" id="3399at2759"/>
<keyword evidence="20" id="KW-0805">Transcription regulation</keyword>
<reference evidence="30" key="1">
    <citation type="journal article" date="2016" name="Genome Announc.">
        <title>Genome sequences of three species of Hanseniaspora isolated from spontaneous wine fermentations.</title>
        <authorList>
            <person name="Sternes P.R."/>
            <person name="Lee D."/>
            <person name="Kutyna D.R."/>
            <person name="Borneman A.R."/>
        </authorList>
    </citation>
    <scope>NUCLEOTIDE SEQUENCE [LARGE SCALE GENOMIC DNA]</scope>
    <source>
        <strain evidence="30">AWRI3580</strain>
    </source>
</reference>
<evidence type="ECO:0000259" key="28">
    <source>
        <dbReference type="PROSITE" id="PS50011"/>
    </source>
</evidence>
<evidence type="ECO:0000256" key="21">
    <source>
        <dbReference type="ARBA" id="ARBA00023159"/>
    </source>
</evidence>
<evidence type="ECO:0000256" key="4">
    <source>
        <dbReference type="ARBA" id="ARBA00010630"/>
    </source>
</evidence>
<comment type="subunit">
    <text evidence="5">Component of the EKC/KEOPS complex composed of at least BUD32, CGI121, GON7, KAE1 and PCC1; the whole complex dimerizes.</text>
</comment>
<evidence type="ECO:0000256" key="24">
    <source>
        <dbReference type="ARBA" id="ARBA00030980"/>
    </source>
</evidence>
<keyword evidence="22" id="KW-0804">Transcription</keyword>
<dbReference type="PROSITE" id="PS00109">
    <property type="entry name" value="PROTEIN_KINASE_TYR"/>
    <property type="match status" value="1"/>
</dbReference>
<evidence type="ECO:0000256" key="17">
    <source>
        <dbReference type="ARBA" id="ARBA00022801"/>
    </source>
</evidence>
<keyword evidence="16" id="KW-0418">Kinase</keyword>
<evidence type="ECO:0000256" key="13">
    <source>
        <dbReference type="ARBA" id="ARBA00022679"/>
    </source>
</evidence>
<evidence type="ECO:0000256" key="12">
    <source>
        <dbReference type="ARBA" id="ARBA00022553"/>
    </source>
</evidence>
<evidence type="ECO:0000256" key="20">
    <source>
        <dbReference type="ARBA" id="ARBA00023015"/>
    </source>
</evidence>
<dbReference type="EC" id="2.7.11.1" evidence="6"/>
<proteinExistence type="inferred from homology"/>
<dbReference type="GO" id="GO:0016787">
    <property type="term" value="F:hydrolase activity"/>
    <property type="evidence" value="ECO:0007669"/>
    <property type="project" value="UniProtKB-KW"/>
</dbReference>
<evidence type="ECO:0000256" key="8">
    <source>
        <dbReference type="ARBA" id="ARBA00019973"/>
    </source>
</evidence>
<evidence type="ECO:0000256" key="16">
    <source>
        <dbReference type="ARBA" id="ARBA00022777"/>
    </source>
</evidence>
<keyword evidence="9" id="KW-0158">Chromosome</keyword>
<keyword evidence="23" id="KW-0539">Nucleus</keyword>
<comment type="similarity">
    <text evidence="4">Belongs to the protein kinase superfamily. BUD32 family.</text>
</comment>
<dbReference type="PANTHER" id="PTHR12209">
    <property type="entry name" value="NON-SPECIFIC SERINE/THREONINE PROTEIN KINASE"/>
    <property type="match status" value="1"/>
</dbReference>
<dbReference type="NCBIfam" id="TIGR03724">
    <property type="entry name" value="arch_bud32"/>
    <property type="match status" value="1"/>
</dbReference>
<evidence type="ECO:0000256" key="15">
    <source>
        <dbReference type="ARBA" id="ARBA00022741"/>
    </source>
</evidence>
<dbReference type="GO" id="GO:0070525">
    <property type="term" value="P:tRNA threonylcarbamoyladenosine metabolic process"/>
    <property type="evidence" value="ECO:0007669"/>
    <property type="project" value="TreeGrafter"/>
</dbReference>
<comment type="catalytic activity">
    <reaction evidence="27">
        <text>L-seryl-[protein] + ATP = O-phospho-L-seryl-[protein] + ADP + H(+)</text>
        <dbReference type="Rhea" id="RHEA:17989"/>
        <dbReference type="Rhea" id="RHEA-COMP:9863"/>
        <dbReference type="Rhea" id="RHEA-COMP:11604"/>
        <dbReference type="ChEBI" id="CHEBI:15378"/>
        <dbReference type="ChEBI" id="CHEBI:29999"/>
        <dbReference type="ChEBI" id="CHEBI:30616"/>
        <dbReference type="ChEBI" id="CHEBI:83421"/>
        <dbReference type="ChEBI" id="CHEBI:456216"/>
        <dbReference type="EC" id="2.7.11.1"/>
    </reaction>
</comment>
<evidence type="ECO:0000256" key="18">
    <source>
        <dbReference type="ARBA" id="ARBA00022840"/>
    </source>
</evidence>